<organism evidence="2 3">
    <name type="scientific">Labeo rohita</name>
    <name type="common">Indian major carp</name>
    <name type="synonym">Cyprinus rohita</name>
    <dbReference type="NCBI Taxonomy" id="84645"/>
    <lineage>
        <taxon>Eukaryota</taxon>
        <taxon>Metazoa</taxon>
        <taxon>Chordata</taxon>
        <taxon>Craniata</taxon>
        <taxon>Vertebrata</taxon>
        <taxon>Euteleostomi</taxon>
        <taxon>Actinopterygii</taxon>
        <taxon>Neopterygii</taxon>
        <taxon>Teleostei</taxon>
        <taxon>Ostariophysi</taxon>
        <taxon>Cypriniformes</taxon>
        <taxon>Cyprinidae</taxon>
        <taxon>Labeoninae</taxon>
        <taxon>Labeonini</taxon>
        <taxon>Labeo</taxon>
    </lineage>
</organism>
<accession>A0ABQ8LXU3</accession>
<feature type="region of interest" description="Disordered" evidence="1">
    <location>
        <begin position="1"/>
        <end position="30"/>
    </location>
</feature>
<protein>
    <submittedName>
        <fullName evidence="2">Spermatogenesis-associated protein 21</fullName>
    </submittedName>
</protein>
<sequence>MPDSCHVTALTKISPKEEGGGGYSTKAPADAELGPRLKRPVWRILMSTRAAGIPVVSTHSSPVPLSTALPMMAVAILSVWAAHCGPEASSVHVCAPEAFPVHEFAPLPPEVAAPTEEPPEVATLTAEPPKGVAPIHELTACPVTAMEACSTAWAWPSIPPSVPPSLHHPPGLFGVCLGWVLCLGIWSCPWGGGMSRNINALGFIHNSPSVDLLITI</sequence>
<name>A0ABQ8LXU3_LABRO</name>
<comment type="caution">
    <text evidence="2">The sequence shown here is derived from an EMBL/GenBank/DDBJ whole genome shotgun (WGS) entry which is preliminary data.</text>
</comment>
<keyword evidence="3" id="KW-1185">Reference proteome</keyword>
<evidence type="ECO:0000313" key="3">
    <source>
        <dbReference type="Proteomes" id="UP000830375"/>
    </source>
</evidence>
<proteinExistence type="predicted"/>
<evidence type="ECO:0000313" key="2">
    <source>
        <dbReference type="EMBL" id="KAI2654776.1"/>
    </source>
</evidence>
<evidence type="ECO:0000256" key="1">
    <source>
        <dbReference type="SAM" id="MobiDB-lite"/>
    </source>
</evidence>
<reference evidence="2 3" key="1">
    <citation type="submission" date="2022-01" db="EMBL/GenBank/DDBJ databases">
        <title>A high-quality chromosome-level genome assembly of rohu carp, Labeo rohita.</title>
        <authorList>
            <person name="Arick M.A. II"/>
            <person name="Hsu C.-Y."/>
            <person name="Magbanua Z."/>
            <person name="Pechanova O."/>
            <person name="Grover C."/>
            <person name="Miller E."/>
            <person name="Thrash A."/>
            <person name="Ezzel L."/>
            <person name="Alam S."/>
            <person name="Benzie J."/>
            <person name="Hamilton M."/>
            <person name="Karsi A."/>
            <person name="Lawrence M.L."/>
            <person name="Peterson D.G."/>
        </authorList>
    </citation>
    <scope>NUCLEOTIDE SEQUENCE [LARGE SCALE GENOMIC DNA]</scope>
    <source>
        <strain evidence="3">BAU-BD-2019</strain>
        <tissue evidence="2">Blood</tissue>
    </source>
</reference>
<gene>
    <name evidence="2" type="ORF">H4Q32_011565</name>
</gene>
<dbReference type="EMBL" id="JACTAM010000017">
    <property type="protein sequence ID" value="KAI2654776.1"/>
    <property type="molecule type" value="Genomic_DNA"/>
</dbReference>
<dbReference type="Proteomes" id="UP000830375">
    <property type="component" value="Unassembled WGS sequence"/>
</dbReference>